<feature type="compositionally biased region" description="Polar residues" evidence="1">
    <location>
        <begin position="1"/>
        <end position="17"/>
    </location>
</feature>
<organism evidence="2">
    <name type="scientific">Sesamum latifolium</name>
    <dbReference type="NCBI Taxonomy" id="2727402"/>
    <lineage>
        <taxon>Eukaryota</taxon>
        <taxon>Viridiplantae</taxon>
        <taxon>Streptophyta</taxon>
        <taxon>Embryophyta</taxon>
        <taxon>Tracheophyta</taxon>
        <taxon>Spermatophyta</taxon>
        <taxon>Magnoliopsida</taxon>
        <taxon>eudicotyledons</taxon>
        <taxon>Gunneridae</taxon>
        <taxon>Pentapetalae</taxon>
        <taxon>asterids</taxon>
        <taxon>lamiids</taxon>
        <taxon>Lamiales</taxon>
        <taxon>Pedaliaceae</taxon>
        <taxon>Sesamum</taxon>
    </lineage>
</organism>
<gene>
    <name evidence="2" type="ORF">Slati_0391600</name>
</gene>
<sequence length="142" mass="15822">MIGDVSSSWNSPSSLHTPTAPDKAYDDHIRDMVISRTNPGYSHRVHVTAVIPQVRGLLPCYRSWGLESYRPSLQGFHMMIPRVSSVELTPSQSNPLNRIDDLCLSSMKYDTHPMNATLSASLNRTLDAHSRGPRLGTFQTQS</sequence>
<comment type="caution">
    <text evidence="2">The sequence shown here is derived from an EMBL/GenBank/DDBJ whole genome shotgun (WGS) entry which is preliminary data.</text>
</comment>
<dbReference type="EMBL" id="JACGWN010000002">
    <property type="protein sequence ID" value="KAL0457644.1"/>
    <property type="molecule type" value="Genomic_DNA"/>
</dbReference>
<evidence type="ECO:0000256" key="1">
    <source>
        <dbReference type="SAM" id="MobiDB-lite"/>
    </source>
</evidence>
<feature type="region of interest" description="Disordered" evidence="1">
    <location>
        <begin position="1"/>
        <end position="23"/>
    </location>
</feature>
<protein>
    <submittedName>
        <fullName evidence="2">Uncharacterized protein</fullName>
    </submittedName>
</protein>
<name>A0AAW2XUN0_9LAMI</name>
<evidence type="ECO:0000313" key="2">
    <source>
        <dbReference type="EMBL" id="KAL0457644.1"/>
    </source>
</evidence>
<reference evidence="2" key="1">
    <citation type="submission" date="2020-06" db="EMBL/GenBank/DDBJ databases">
        <authorList>
            <person name="Li T."/>
            <person name="Hu X."/>
            <person name="Zhang T."/>
            <person name="Song X."/>
            <person name="Zhang H."/>
            <person name="Dai N."/>
            <person name="Sheng W."/>
            <person name="Hou X."/>
            <person name="Wei L."/>
        </authorList>
    </citation>
    <scope>NUCLEOTIDE SEQUENCE</scope>
    <source>
        <strain evidence="2">KEN1</strain>
        <tissue evidence="2">Leaf</tissue>
    </source>
</reference>
<reference evidence="2" key="2">
    <citation type="journal article" date="2024" name="Plant">
        <title>Genomic evolution and insights into agronomic trait innovations of Sesamum species.</title>
        <authorList>
            <person name="Miao H."/>
            <person name="Wang L."/>
            <person name="Qu L."/>
            <person name="Liu H."/>
            <person name="Sun Y."/>
            <person name="Le M."/>
            <person name="Wang Q."/>
            <person name="Wei S."/>
            <person name="Zheng Y."/>
            <person name="Lin W."/>
            <person name="Duan Y."/>
            <person name="Cao H."/>
            <person name="Xiong S."/>
            <person name="Wang X."/>
            <person name="Wei L."/>
            <person name="Li C."/>
            <person name="Ma Q."/>
            <person name="Ju M."/>
            <person name="Zhao R."/>
            <person name="Li G."/>
            <person name="Mu C."/>
            <person name="Tian Q."/>
            <person name="Mei H."/>
            <person name="Zhang T."/>
            <person name="Gao T."/>
            <person name="Zhang H."/>
        </authorList>
    </citation>
    <scope>NUCLEOTIDE SEQUENCE</scope>
    <source>
        <strain evidence="2">KEN1</strain>
    </source>
</reference>
<dbReference type="AlphaFoldDB" id="A0AAW2XUN0"/>
<accession>A0AAW2XUN0</accession>
<proteinExistence type="predicted"/>